<proteinExistence type="predicted"/>
<organism evidence="1 2">
    <name type="scientific">Aliiroseovarius crassostreae</name>
    <dbReference type="NCBI Taxonomy" id="154981"/>
    <lineage>
        <taxon>Bacteria</taxon>
        <taxon>Pseudomonadati</taxon>
        <taxon>Pseudomonadota</taxon>
        <taxon>Alphaproteobacteria</taxon>
        <taxon>Rhodobacterales</taxon>
        <taxon>Paracoccaceae</taxon>
        <taxon>Aliiroseovarius</taxon>
    </lineage>
</organism>
<protein>
    <submittedName>
        <fullName evidence="1">Uncharacterized protein</fullName>
    </submittedName>
</protein>
<evidence type="ECO:0000313" key="2">
    <source>
        <dbReference type="Proteomes" id="UP000050471"/>
    </source>
</evidence>
<accession>A0A0P7KIT3</accession>
<dbReference type="Proteomes" id="UP000050471">
    <property type="component" value="Unassembled WGS sequence"/>
</dbReference>
<dbReference type="AlphaFoldDB" id="A0A0P7KIT3"/>
<comment type="caution">
    <text evidence="1">The sequence shown here is derived from an EMBL/GenBank/DDBJ whole genome shotgun (WGS) entry which is preliminary data.</text>
</comment>
<sequence length="66" mass="7274">MQQAASLLEYIFDILPATISPVEGIVRIIGNVDAIALLVFNEVIPNLLSNDVWPRQYAIGATKLHQ</sequence>
<name>A0A0P7KIT3_9RHOB</name>
<gene>
    <name evidence="1" type="ORF">AKJ29_12660</name>
</gene>
<dbReference type="EMBL" id="LKBA01000006">
    <property type="protein sequence ID" value="KPN63492.1"/>
    <property type="molecule type" value="Genomic_DNA"/>
</dbReference>
<reference evidence="1 2" key="1">
    <citation type="submission" date="2015-09" db="EMBL/GenBank/DDBJ databases">
        <title>Draft genome sequence of Aliiroseovarius crassostreae CV919-312TSm, the causative agent of Roseovarius Oyster Disease (formerly Juvenile Oyster Disease).</title>
        <authorList>
            <person name="Kessner L."/>
            <person name="Spinard E."/>
            <person name="Nelson D."/>
        </authorList>
    </citation>
    <scope>NUCLEOTIDE SEQUENCE [LARGE SCALE GENOMIC DNA]</scope>
    <source>
        <strain evidence="1 2">CV919-312</strain>
    </source>
</reference>
<keyword evidence="2" id="KW-1185">Reference proteome</keyword>
<evidence type="ECO:0000313" key="1">
    <source>
        <dbReference type="EMBL" id="KPN63492.1"/>
    </source>
</evidence>